<feature type="compositionally biased region" description="Low complexity" evidence="1">
    <location>
        <begin position="399"/>
        <end position="421"/>
    </location>
</feature>
<dbReference type="EMBL" id="CM001889">
    <property type="protein sequence ID" value="EOY49022.1"/>
    <property type="molecule type" value="Genomic_DNA"/>
</dbReference>
<feature type="region of interest" description="Disordered" evidence="1">
    <location>
        <begin position="360"/>
        <end position="437"/>
    </location>
</feature>
<organism evidence="2 3">
    <name type="scientific">Streptomyces lividans 1326</name>
    <dbReference type="NCBI Taxonomy" id="1200984"/>
    <lineage>
        <taxon>Bacteria</taxon>
        <taxon>Bacillati</taxon>
        <taxon>Actinomycetota</taxon>
        <taxon>Actinomycetes</taxon>
        <taxon>Kitasatosporales</taxon>
        <taxon>Streptomycetaceae</taxon>
        <taxon>Streptomyces</taxon>
    </lineage>
</organism>
<feature type="compositionally biased region" description="Pro residues" evidence="1">
    <location>
        <begin position="377"/>
        <end position="398"/>
    </location>
</feature>
<evidence type="ECO:0000313" key="2">
    <source>
        <dbReference type="EMBL" id="EOY49022.1"/>
    </source>
</evidence>
<reference evidence="3" key="1">
    <citation type="journal article" date="2013" name="Genome Biol. Evol.">
        <title>The genome sequence of Streptomyces lividans 66 reveals a novel tRNA-dependent peptide biosynthetic system within a metal-related genomic island.</title>
        <authorList>
            <person name="Cruz-Morales P."/>
            <person name="Vijgenboom E."/>
            <person name="Iruegas-Bocardo F."/>
            <person name="Girard G."/>
            <person name="Yanez-Guerra L.A."/>
            <person name="Ramos-Aboites H.E."/>
            <person name="Pernodet J.L."/>
            <person name="Anne J."/>
            <person name="van Wezel G.P."/>
            <person name="Barona-Gomez F."/>
        </authorList>
    </citation>
    <scope>NUCLEOTIDE SEQUENCE [LARGE SCALE GENOMIC DNA]</scope>
    <source>
        <strain evidence="3">1326</strain>
    </source>
</reference>
<dbReference type="AlphaFoldDB" id="A0A7U9DTT0"/>
<protein>
    <submittedName>
        <fullName evidence="2">Uncharacterized protein</fullName>
    </submittedName>
</protein>
<feature type="region of interest" description="Disordered" evidence="1">
    <location>
        <begin position="1"/>
        <end position="24"/>
    </location>
</feature>
<name>A0A7U9DTT0_STRLI</name>
<proteinExistence type="predicted"/>
<gene>
    <name evidence="2" type="ORF">SLI_4311</name>
</gene>
<evidence type="ECO:0000313" key="3">
    <source>
        <dbReference type="Proteomes" id="UP000014062"/>
    </source>
</evidence>
<dbReference type="Proteomes" id="UP000014062">
    <property type="component" value="Chromosome"/>
</dbReference>
<evidence type="ECO:0000256" key="1">
    <source>
        <dbReference type="SAM" id="MobiDB-lite"/>
    </source>
</evidence>
<sequence>MLDLSEAGGTITHRKLDDDSFDPDTEIPHDCEIFSTEAGERAGTDTGTRWFSTGAMGVLPADQPRIADAPMNGPLDILGRATYPPQPLGGDIAGRVTGSSVTVQLPCEEGTAEDKSVRALWARAEVMPRRGSQVSGHDRDILADTAVETANNLADRLGRAERLPNAPDHVPALTAGPVPAARAEGTCAWYGKTGLADRSPYPDEVVESRTDGRVWDESCGLVLSLGHANRVYEKLADAHDWLPTPDMPGEWFVSLHTYTGPVAENLRLTSADDGETPEPAVPGKAGRGATDPIWWASSVCDGRPQVHTMTLGHPGYAKLVASRMEDVFRAYVDDVTTRRHCTDVVRPGHATFRADWGESQRADWGESGGTDWLGSPPCRPPGNAPAPTTPPAPVPPSSPSSATYGRPSAPSPPSSSACRPGSGAGPCGSWSRTSGWR</sequence>
<accession>A0A7U9DTT0</accession>